<protein>
    <submittedName>
        <fullName evidence="2">Uncharacterized protein</fullName>
    </submittedName>
</protein>
<dbReference type="InterPro" id="IPR008507">
    <property type="entry name" value="DUF789"/>
</dbReference>
<keyword evidence="3" id="KW-1185">Reference proteome</keyword>
<accession>A0AAV9FLX1</accession>
<dbReference type="PANTHER" id="PTHR31343:SF29">
    <property type="entry name" value="DUF789 DOMAIN-CONTAINING PROTEIN"/>
    <property type="match status" value="1"/>
</dbReference>
<dbReference type="AlphaFoldDB" id="A0AAV9FLX1"/>
<proteinExistence type="predicted"/>
<dbReference type="Pfam" id="PF05623">
    <property type="entry name" value="DUF789"/>
    <property type="match status" value="1"/>
</dbReference>
<feature type="region of interest" description="Disordered" evidence="1">
    <location>
        <begin position="156"/>
        <end position="195"/>
    </location>
</feature>
<reference evidence="2" key="2">
    <citation type="submission" date="2023-06" db="EMBL/GenBank/DDBJ databases">
        <authorList>
            <person name="Ma L."/>
            <person name="Liu K.-W."/>
            <person name="Li Z."/>
            <person name="Hsiao Y.-Y."/>
            <person name="Qi Y."/>
            <person name="Fu T."/>
            <person name="Tang G."/>
            <person name="Zhang D."/>
            <person name="Sun W.-H."/>
            <person name="Liu D.-K."/>
            <person name="Li Y."/>
            <person name="Chen G.-Z."/>
            <person name="Liu X.-D."/>
            <person name="Liao X.-Y."/>
            <person name="Jiang Y.-T."/>
            <person name="Yu X."/>
            <person name="Hao Y."/>
            <person name="Huang J."/>
            <person name="Zhao X.-W."/>
            <person name="Ke S."/>
            <person name="Chen Y.-Y."/>
            <person name="Wu W.-L."/>
            <person name="Hsu J.-L."/>
            <person name="Lin Y.-F."/>
            <person name="Huang M.-D."/>
            <person name="Li C.-Y."/>
            <person name="Huang L."/>
            <person name="Wang Z.-W."/>
            <person name="Zhao X."/>
            <person name="Zhong W.-Y."/>
            <person name="Peng D.-H."/>
            <person name="Ahmad S."/>
            <person name="Lan S."/>
            <person name="Zhang J.-S."/>
            <person name="Tsai W.-C."/>
            <person name="Van De Peer Y."/>
            <person name="Liu Z.-J."/>
        </authorList>
    </citation>
    <scope>NUCLEOTIDE SEQUENCE</scope>
    <source>
        <strain evidence="2">CP</strain>
        <tissue evidence="2">Leaves</tissue>
    </source>
</reference>
<evidence type="ECO:0000313" key="2">
    <source>
        <dbReference type="EMBL" id="KAK1327081.1"/>
    </source>
</evidence>
<dbReference type="EMBL" id="JAUJYO010000001">
    <property type="protein sequence ID" value="KAK1327081.1"/>
    <property type="molecule type" value="Genomic_DNA"/>
</dbReference>
<evidence type="ECO:0000313" key="3">
    <source>
        <dbReference type="Proteomes" id="UP001180020"/>
    </source>
</evidence>
<gene>
    <name evidence="2" type="ORF">QJS10_CPA01g00015</name>
</gene>
<feature type="compositionally biased region" description="Polar residues" evidence="1">
    <location>
        <begin position="172"/>
        <end position="194"/>
    </location>
</feature>
<dbReference type="Proteomes" id="UP001180020">
    <property type="component" value="Unassembled WGS sequence"/>
</dbReference>
<organism evidence="2 3">
    <name type="scientific">Acorus calamus</name>
    <name type="common">Sweet flag</name>
    <dbReference type="NCBI Taxonomy" id="4465"/>
    <lineage>
        <taxon>Eukaryota</taxon>
        <taxon>Viridiplantae</taxon>
        <taxon>Streptophyta</taxon>
        <taxon>Embryophyta</taxon>
        <taxon>Tracheophyta</taxon>
        <taxon>Spermatophyta</taxon>
        <taxon>Magnoliopsida</taxon>
        <taxon>Liliopsida</taxon>
        <taxon>Acoraceae</taxon>
        <taxon>Acorus</taxon>
    </lineage>
</organism>
<name>A0AAV9FLX1_ACOCL</name>
<reference evidence="2" key="1">
    <citation type="journal article" date="2023" name="Nat. Commun.">
        <title>Diploid and tetraploid genomes of Acorus and the evolution of monocots.</title>
        <authorList>
            <person name="Ma L."/>
            <person name="Liu K.W."/>
            <person name="Li Z."/>
            <person name="Hsiao Y.Y."/>
            <person name="Qi Y."/>
            <person name="Fu T."/>
            <person name="Tang G.D."/>
            <person name="Zhang D."/>
            <person name="Sun W.H."/>
            <person name="Liu D.K."/>
            <person name="Li Y."/>
            <person name="Chen G.Z."/>
            <person name="Liu X.D."/>
            <person name="Liao X.Y."/>
            <person name="Jiang Y.T."/>
            <person name="Yu X."/>
            <person name="Hao Y."/>
            <person name="Huang J."/>
            <person name="Zhao X.W."/>
            <person name="Ke S."/>
            <person name="Chen Y.Y."/>
            <person name="Wu W.L."/>
            <person name="Hsu J.L."/>
            <person name="Lin Y.F."/>
            <person name="Huang M.D."/>
            <person name="Li C.Y."/>
            <person name="Huang L."/>
            <person name="Wang Z.W."/>
            <person name="Zhao X."/>
            <person name="Zhong W.Y."/>
            <person name="Peng D.H."/>
            <person name="Ahmad S."/>
            <person name="Lan S."/>
            <person name="Zhang J.S."/>
            <person name="Tsai W.C."/>
            <person name="Van de Peer Y."/>
            <person name="Liu Z.J."/>
        </authorList>
    </citation>
    <scope>NUCLEOTIDE SEQUENCE</scope>
    <source>
        <strain evidence="2">CP</strain>
    </source>
</reference>
<dbReference type="PANTHER" id="PTHR31343">
    <property type="entry name" value="T15D22.8"/>
    <property type="match status" value="1"/>
</dbReference>
<sequence>MRKLQGGIRRTLVASRQRFEDDENGFPVVFVVVQAFQPSMLPRLYDTHRPFPPPPQVTDFVGHIFIRERWTHNNQTCFRDPKDPWRLLDKEPIEYFTLKDLWDSYDEWSAYGVGVPVLLKSGESVVQYYVPYLSAIQIYTNNSVAIPRNNCETRQLESDSWSEDSESEKLSRSLSNDSNQSWDATSEDSSSGQEGYSLVRGHHHGHLYLEYEETLSPFLRTTFIHKVNKLAQDYPGMMTFKSVDLSPLSWMAVAWYPIYQIPTIRYVRDLSTGFLTFHKLSLSVQDTISTGESKHVHASHAWVSRGDCKGDGTRSISLPSFGLETYKMQGMLWTNPETADKDMMASLRKAAASWLKQLRARHHDFNYFNIRS</sequence>
<evidence type="ECO:0000256" key="1">
    <source>
        <dbReference type="SAM" id="MobiDB-lite"/>
    </source>
</evidence>
<comment type="caution">
    <text evidence="2">The sequence shown here is derived from an EMBL/GenBank/DDBJ whole genome shotgun (WGS) entry which is preliminary data.</text>
</comment>